<dbReference type="EMBL" id="MU001633">
    <property type="protein sequence ID" value="KAF2485337.1"/>
    <property type="molecule type" value="Genomic_DNA"/>
</dbReference>
<dbReference type="RefSeq" id="XP_033591906.1">
    <property type="nucleotide sequence ID" value="XM_033729113.1"/>
</dbReference>
<gene>
    <name evidence="1" type="ORF">BDY17DRAFT_100999</name>
</gene>
<sequence>MLSSFPIRSSVFFSCFCPYSLNRLVNTLPQSLIPVTLCFFPRNVAEAASPSSTVAMDQQKFKPSSAFRNPSARRPNGLGVHGNQIQPTPGAAALMTSIIPAPPPAALYPRPAQAPPANSNLIMPHQERSSYLATIGELKKQCHRNAGQRAAARANPATAYTAPTRYQRCAP</sequence>
<protein>
    <submittedName>
        <fullName evidence="1">Uncharacterized protein</fullName>
    </submittedName>
</protein>
<reference evidence="1" key="1">
    <citation type="journal article" date="2020" name="Stud. Mycol.">
        <title>101 Dothideomycetes genomes: a test case for predicting lifestyles and emergence of pathogens.</title>
        <authorList>
            <person name="Haridas S."/>
            <person name="Albert R."/>
            <person name="Binder M."/>
            <person name="Bloem J."/>
            <person name="Labutti K."/>
            <person name="Salamov A."/>
            <person name="Andreopoulos B."/>
            <person name="Baker S."/>
            <person name="Barry K."/>
            <person name="Bills G."/>
            <person name="Bluhm B."/>
            <person name="Cannon C."/>
            <person name="Castanera R."/>
            <person name="Culley D."/>
            <person name="Daum C."/>
            <person name="Ezra D."/>
            <person name="Gonzalez J."/>
            <person name="Henrissat B."/>
            <person name="Kuo A."/>
            <person name="Liang C."/>
            <person name="Lipzen A."/>
            <person name="Lutzoni F."/>
            <person name="Magnuson J."/>
            <person name="Mondo S."/>
            <person name="Nolan M."/>
            <person name="Ohm R."/>
            <person name="Pangilinan J."/>
            <person name="Park H.-J."/>
            <person name="Ramirez L."/>
            <person name="Alfaro M."/>
            <person name="Sun H."/>
            <person name="Tritt A."/>
            <person name="Yoshinaga Y."/>
            <person name="Zwiers L.-H."/>
            <person name="Turgeon B."/>
            <person name="Goodwin S."/>
            <person name="Spatafora J."/>
            <person name="Crous P."/>
            <person name="Grigoriev I."/>
        </authorList>
    </citation>
    <scope>NUCLEOTIDE SEQUENCE</scope>
    <source>
        <strain evidence="1">CBS 113389</strain>
    </source>
</reference>
<name>A0A6A6Q1M0_9PEZI</name>
<proteinExistence type="predicted"/>
<keyword evidence="2" id="KW-1185">Reference proteome</keyword>
<dbReference type="Proteomes" id="UP000799767">
    <property type="component" value="Unassembled WGS sequence"/>
</dbReference>
<evidence type="ECO:0000313" key="1">
    <source>
        <dbReference type="EMBL" id="KAF2485337.1"/>
    </source>
</evidence>
<accession>A0A6A6Q1M0</accession>
<evidence type="ECO:0000313" key="2">
    <source>
        <dbReference type="Proteomes" id="UP000799767"/>
    </source>
</evidence>
<dbReference type="AlphaFoldDB" id="A0A6A6Q1M0"/>
<dbReference type="GeneID" id="54470115"/>
<organism evidence="1 2">
    <name type="scientific">Neohortaea acidophila</name>
    <dbReference type="NCBI Taxonomy" id="245834"/>
    <lineage>
        <taxon>Eukaryota</taxon>
        <taxon>Fungi</taxon>
        <taxon>Dikarya</taxon>
        <taxon>Ascomycota</taxon>
        <taxon>Pezizomycotina</taxon>
        <taxon>Dothideomycetes</taxon>
        <taxon>Dothideomycetidae</taxon>
        <taxon>Mycosphaerellales</taxon>
        <taxon>Teratosphaeriaceae</taxon>
        <taxon>Neohortaea</taxon>
    </lineage>
</organism>